<evidence type="ECO:0000313" key="3">
    <source>
        <dbReference type="EMBL" id="KDA03450.1"/>
    </source>
</evidence>
<evidence type="ECO:0000256" key="1">
    <source>
        <dbReference type="SAM" id="MobiDB-lite"/>
    </source>
</evidence>
<dbReference type="STRING" id="1280953.HOC_04834"/>
<feature type="region of interest" description="Disordered" evidence="1">
    <location>
        <begin position="904"/>
        <end position="929"/>
    </location>
</feature>
<dbReference type="OrthoDB" id="436461at2"/>
<name>A0A059GA68_9PROT</name>
<keyword evidence="4" id="KW-1185">Reference proteome</keyword>
<evidence type="ECO:0000313" key="4">
    <source>
        <dbReference type="Proteomes" id="UP000024942"/>
    </source>
</evidence>
<gene>
    <name evidence="3" type="ORF">HOC_04834</name>
</gene>
<feature type="domain" description="Putative endonuclease Z1" evidence="2">
    <location>
        <begin position="407"/>
        <end position="639"/>
    </location>
</feature>
<keyword evidence="3" id="KW-0540">Nuclease</keyword>
<dbReference type="AlphaFoldDB" id="A0A059GA68"/>
<protein>
    <submittedName>
        <fullName evidence="3">Endonuclease</fullName>
    </submittedName>
</protein>
<reference evidence="3 4" key="1">
    <citation type="journal article" date="2014" name="Antonie Van Leeuwenhoek">
        <title>Hyphomonas beringensis sp. nov. and Hyphomonas chukchiensis sp. nov., isolated from surface seawater of the Bering Sea and Chukchi Sea.</title>
        <authorList>
            <person name="Li C."/>
            <person name="Lai Q."/>
            <person name="Li G."/>
            <person name="Dong C."/>
            <person name="Wang J."/>
            <person name="Liao Y."/>
            <person name="Shao Z."/>
        </authorList>
    </citation>
    <scope>NUCLEOTIDE SEQUENCE [LARGE SCALE GENOMIC DNA]</scope>
    <source>
        <strain evidence="3 4">SCH89</strain>
    </source>
</reference>
<sequence length="929" mass="103527">MNHDAEAQQVLRTLVGRFGSQLVPPTVEELEATAKGLADLLGFTVDVGAIVLQAREQISHRMGEGVSLIGPDAAHDPNWLSHRAIEWKYSDSYLEFLRQDGWPPRVADSLGMVTRRLVGYLQDPEVEGSWDRRGLVIGHVQSGKTANYLGLVARAADAGYKFIVVVAGIHNNLRRQTQERVDEGFVGEVSDPTRKEKLKAQTGTSKIGVGLVDPDHKRPVALTSTADDFKKAVANSLRGGLEDWSKPVIVVIKKNRSTLVALNKWLEDFNRMPGQKQIANIPMLFIDDEADNASINTNKPELKPTTTNRLIRNLLGLFRKSCYVGYTATPFANIFINPEAYDEESRKDLFPEHFIHCLDAPSNYFGAERLFLEEESKARHISAIEDCETIIPLKHAKTHEFAELPPSLKKSIRSFLLARVIRTARGQGAKHCSMLINISRFVDVQSEVDRQVTVYLEELRNAILASAGMPADIALKNAHLAAIRSTFETEKYDDAGVDWKSVQELLPDAIRSIITAVVNSKSPDGLNYADFSDRGEALNVIAIGGLSLSRGLTIEGLTISYMYRNTKMYDTLLQMGRWFGYRPGYEDLCRVWLAADSIGWYTHISEASEELRDRIKEMNRSNATPRTFGLMVESHPDSLTVTAMNKMRAAETRTVSVSYDGKLVETYVLSSKTEPHEANIELFRNLHDRLLVEYAGQKIEGGERPASRVWRGIPADIVNDFLADFQVHPLSAERVMSARKYLSLIKDRFPVWDIVFVSLKNADGESPSTSLGDFQMVHQTRSAGTSEDQLKEIDGGLFVTNNQRVAGTGDESAGLSRIEMEAALQVAASRKRSKWTDRDTRHVSVRGAPLLMLHLIDLGNPLEKSAEKSLLSGAPAIGLSFPATGDFSTVEYVLNRVMVNQLESERFDSADDEDDYDRDDVMNDPEDLT</sequence>
<feature type="compositionally biased region" description="Acidic residues" evidence="1">
    <location>
        <begin position="910"/>
        <end position="929"/>
    </location>
</feature>
<dbReference type="InterPro" id="IPR018310">
    <property type="entry name" value="Put_endonuclease_Z1-dom"/>
</dbReference>
<dbReference type="eggNOG" id="COG1100">
    <property type="taxonomic scope" value="Bacteria"/>
</dbReference>
<dbReference type="PATRIC" id="fig|1280953.3.peg.973"/>
<dbReference type="Proteomes" id="UP000024942">
    <property type="component" value="Unassembled WGS sequence"/>
</dbReference>
<proteinExistence type="predicted"/>
<organism evidence="3 4">
    <name type="scientific">Hyphomonas oceanitis SCH89</name>
    <dbReference type="NCBI Taxonomy" id="1280953"/>
    <lineage>
        <taxon>Bacteria</taxon>
        <taxon>Pseudomonadati</taxon>
        <taxon>Pseudomonadota</taxon>
        <taxon>Alphaproteobacteria</taxon>
        <taxon>Hyphomonadales</taxon>
        <taxon>Hyphomonadaceae</taxon>
        <taxon>Hyphomonas</taxon>
    </lineage>
</organism>
<dbReference type="Pfam" id="PF10593">
    <property type="entry name" value="Z1"/>
    <property type="match status" value="1"/>
</dbReference>
<accession>A0A059GA68</accession>
<dbReference type="EMBL" id="ARYL01000005">
    <property type="protein sequence ID" value="KDA03450.1"/>
    <property type="molecule type" value="Genomic_DNA"/>
</dbReference>
<dbReference type="RefSeq" id="WP_035536293.1">
    <property type="nucleotide sequence ID" value="NZ_ARYL01000005.1"/>
</dbReference>
<evidence type="ECO:0000259" key="2">
    <source>
        <dbReference type="Pfam" id="PF10593"/>
    </source>
</evidence>
<dbReference type="GO" id="GO:0004519">
    <property type="term" value="F:endonuclease activity"/>
    <property type="evidence" value="ECO:0007669"/>
    <property type="project" value="UniProtKB-KW"/>
</dbReference>
<comment type="caution">
    <text evidence="3">The sequence shown here is derived from an EMBL/GenBank/DDBJ whole genome shotgun (WGS) entry which is preliminary data.</text>
</comment>
<keyword evidence="3" id="KW-0378">Hydrolase</keyword>
<keyword evidence="3" id="KW-0255">Endonuclease</keyword>